<protein>
    <submittedName>
        <fullName evidence="2">Uncharacterized protein</fullName>
    </submittedName>
</protein>
<sequence>MVNPLYVVYALATVAGVQACKRTCSATSDTGTTCTYNCTKMCSSLPATEARDTFLAALQSAGHSCSAKGTRGVTCKKTSKFGSCYDHYWSCGSGC</sequence>
<comment type="caution">
    <text evidence="2">The sequence shown here is derived from an EMBL/GenBank/DDBJ whole genome shotgun (WGS) entry which is preliminary data.</text>
</comment>
<dbReference type="Proteomes" id="UP000777438">
    <property type="component" value="Unassembled WGS sequence"/>
</dbReference>
<dbReference type="OrthoDB" id="4448074at2759"/>
<feature type="signal peptide" evidence="1">
    <location>
        <begin position="1"/>
        <end position="19"/>
    </location>
</feature>
<evidence type="ECO:0000313" key="2">
    <source>
        <dbReference type="EMBL" id="KAH6867723.1"/>
    </source>
</evidence>
<dbReference type="AlphaFoldDB" id="A0A9P9AJA1"/>
<keyword evidence="1" id="KW-0732">Signal</keyword>
<evidence type="ECO:0000313" key="3">
    <source>
        <dbReference type="Proteomes" id="UP000777438"/>
    </source>
</evidence>
<proteinExistence type="predicted"/>
<organism evidence="2 3">
    <name type="scientific">Thelonectria olida</name>
    <dbReference type="NCBI Taxonomy" id="1576542"/>
    <lineage>
        <taxon>Eukaryota</taxon>
        <taxon>Fungi</taxon>
        <taxon>Dikarya</taxon>
        <taxon>Ascomycota</taxon>
        <taxon>Pezizomycotina</taxon>
        <taxon>Sordariomycetes</taxon>
        <taxon>Hypocreomycetidae</taxon>
        <taxon>Hypocreales</taxon>
        <taxon>Nectriaceae</taxon>
        <taxon>Thelonectria</taxon>
    </lineage>
</organism>
<accession>A0A9P9AJA1</accession>
<dbReference type="EMBL" id="JAGPYM010000091">
    <property type="protein sequence ID" value="KAH6867723.1"/>
    <property type="molecule type" value="Genomic_DNA"/>
</dbReference>
<feature type="chain" id="PRO_5040284024" evidence="1">
    <location>
        <begin position="20"/>
        <end position="95"/>
    </location>
</feature>
<gene>
    <name evidence="2" type="ORF">B0T10DRAFT_502157</name>
</gene>
<name>A0A9P9AJA1_9HYPO</name>
<keyword evidence="3" id="KW-1185">Reference proteome</keyword>
<reference evidence="2 3" key="1">
    <citation type="journal article" date="2021" name="Nat. Commun.">
        <title>Genetic determinants of endophytism in the Arabidopsis root mycobiome.</title>
        <authorList>
            <person name="Mesny F."/>
            <person name="Miyauchi S."/>
            <person name="Thiergart T."/>
            <person name="Pickel B."/>
            <person name="Atanasova L."/>
            <person name="Karlsson M."/>
            <person name="Huettel B."/>
            <person name="Barry K.W."/>
            <person name="Haridas S."/>
            <person name="Chen C."/>
            <person name="Bauer D."/>
            <person name="Andreopoulos W."/>
            <person name="Pangilinan J."/>
            <person name="LaButti K."/>
            <person name="Riley R."/>
            <person name="Lipzen A."/>
            <person name="Clum A."/>
            <person name="Drula E."/>
            <person name="Henrissat B."/>
            <person name="Kohler A."/>
            <person name="Grigoriev I.V."/>
            <person name="Martin F.M."/>
            <person name="Hacquard S."/>
        </authorList>
    </citation>
    <scope>NUCLEOTIDE SEQUENCE [LARGE SCALE GENOMIC DNA]</scope>
    <source>
        <strain evidence="2 3">MPI-CAGE-CH-0241</strain>
    </source>
</reference>
<evidence type="ECO:0000256" key="1">
    <source>
        <dbReference type="SAM" id="SignalP"/>
    </source>
</evidence>